<dbReference type="OrthoDB" id="6629020at2759"/>
<gene>
    <name evidence="1" type="ORF">g.149281</name>
</gene>
<dbReference type="AlphaFoldDB" id="A0A2S2PYM8"/>
<proteinExistence type="predicted"/>
<evidence type="ECO:0000313" key="1">
    <source>
        <dbReference type="EMBL" id="MBY70503.1"/>
    </source>
</evidence>
<reference evidence="1" key="1">
    <citation type="submission" date="2018-04" db="EMBL/GenBank/DDBJ databases">
        <title>Transcriptome assembly of Sipha flava.</title>
        <authorList>
            <person name="Scully E.D."/>
            <person name="Geib S.M."/>
            <person name="Palmer N.A."/>
            <person name="Koch K."/>
            <person name="Bradshaw J."/>
            <person name="Heng-Moss T."/>
            <person name="Sarath G."/>
        </authorList>
    </citation>
    <scope>NUCLEOTIDE SEQUENCE</scope>
</reference>
<protein>
    <submittedName>
        <fullName evidence="1">Uncharacterized protein</fullName>
    </submittedName>
</protein>
<accession>A0A2S2PYM8</accession>
<dbReference type="PANTHER" id="PTHR46114">
    <property type="entry name" value="APPLE DOMAIN-CONTAINING PROTEIN"/>
    <property type="match status" value="1"/>
</dbReference>
<dbReference type="EMBL" id="GGMS01001300">
    <property type="protein sequence ID" value="MBY70503.1"/>
    <property type="molecule type" value="Transcribed_RNA"/>
</dbReference>
<name>A0A2S2PYM8_9HEMI</name>
<organism evidence="1">
    <name type="scientific">Sipha flava</name>
    <name type="common">yellow sugarcane aphid</name>
    <dbReference type="NCBI Taxonomy" id="143950"/>
    <lineage>
        <taxon>Eukaryota</taxon>
        <taxon>Metazoa</taxon>
        <taxon>Ecdysozoa</taxon>
        <taxon>Arthropoda</taxon>
        <taxon>Hexapoda</taxon>
        <taxon>Insecta</taxon>
        <taxon>Pterygota</taxon>
        <taxon>Neoptera</taxon>
        <taxon>Paraneoptera</taxon>
        <taxon>Hemiptera</taxon>
        <taxon>Sternorrhyncha</taxon>
        <taxon>Aphidomorpha</taxon>
        <taxon>Aphidoidea</taxon>
        <taxon>Aphididae</taxon>
        <taxon>Sipha</taxon>
    </lineage>
</organism>
<dbReference type="PANTHER" id="PTHR46114:SF1">
    <property type="entry name" value="ZAD DOMAIN-CONTAINING PROTEIN"/>
    <property type="match status" value="1"/>
</dbReference>
<sequence length="561" mass="65420">MPRQCKNHPDIFCYVCGSFAIKSQRRKITNDLRNIYKLYFGCPLGDQDKAWAPHTICSACSNGLRDWLNKRKSSMPFAIPMIWREQKNHHNDCYFCNVNVNGFSKKNKHNINYPNLDSAIRPVIHSASLPIPIPPEEGLNLSIEMECDQDKFDHHEECPGDADYTPDEDKSSPQTFSQDELNDLIRDMSLSKEKSELLASRLKQKNLLQKNVRVCHYRNRNRDLISYFKVDGPLCYAHDINGLFKALSQDYIISDWRLFIDSSQRSLKAVLLHNGNLKPCIPIAHSVHLKESYDNMKILLDAIKYNTYKWKICGDLKVIGMLMGMQGGFTKYCCFLCMWDSRAIADHYIKQNWNQRFFYEPGTNSVQSMPLVDPKNIFLPPLHIKLGLIKNFVKAMGKTNSEGFQYLKEKFPNVSAAKLKEGIFIGPQIRELIKDNDFVRRLNTAEQEAWQAFIWTCENFLGNHKAFTYKNGIQNLLNAYNKLGCRMSLKIHFLHSHLDFFPENLGAVSDEQGERFHQDIQLMETRYQGFWNESMLADYCWMLYRDVPDKKYNRKSFSQHF</sequence>